<dbReference type="EMBL" id="JAYKXP010000049">
    <property type="protein sequence ID" value="KAK7036668.1"/>
    <property type="molecule type" value="Genomic_DNA"/>
</dbReference>
<dbReference type="AlphaFoldDB" id="A0AAW0CG11"/>
<protein>
    <submittedName>
        <fullName evidence="2">Uncharacterized protein</fullName>
    </submittedName>
</protein>
<organism evidence="2 3">
    <name type="scientific">Paramarasmius palmivorus</name>
    <dbReference type="NCBI Taxonomy" id="297713"/>
    <lineage>
        <taxon>Eukaryota</taxon>
        <taxon>Fungi</taxon>
        <taxon>Dikarya</taxon>
        <taxon>Basidiomycota</taxon>
        <taxon>Agaricomycotina</taxon>
        <taxon>Agaricomycetes</taxon>
        <taxon>Agaricomycetidae</taxon>
        <taxon>Agaricales</taxon>
        <taxon>Marasmiineae</taxon>
        <taxon>Marasmiaceae</taxon>
        <taxon>Paramarasmius</taxon>
    </lineage>
</organism>
<evidence type="ECO:0000256" key="1">
    <source>
        <dbReference type="SAM" id="MobiDB-lite"/>
    </source>
</evidence>
<gene>
    <name evidence="2" type="ORF">VNI00_011333</name>
</gene>
<comment type="caution">
    <text evidence="2">The sequence shown here is derived from an EMBL/GenBank/DDBJ whole genome shotgun (WGS) entry which is preliminary data.</text>
</comment>
<name>A0AAW0CG11_9AGAR</name>
<evidence type="ECO:0000313" key="2">
    <source>
        <dbReference type="EMBL" id="KAK7036668.1"/>
    </source>
</evidence>
<feature type="region of interest" description="Disordered" evidence="1">
    <location>
        <begin position="30"/>
        <end position="58"/>
    </location>
</feature>
<keyword evidence="3" id="KW-1185">Reference proteome</keyword>
<accession>A0AAW0CG11</accession>
<dbReference type="Proteomes" id="UP001383192">
    <property type="component" value="Unassembled WGS sequence"/>
</dbReference>
<reference evidence="2 3" key="1">
    <citation type="submission" date="2024-01" db="EMBL/GenBank/DDBJ databases">
        <title>A draft genome for a cacao thread blight-causing isolate of Paramarasmius palmivorus.</title>
        <authorList>
            <person name="Baruah I.K."/>
            <person name="Bukari Y."/>
            <person name="Amoako-Attah I."/>
            <person name="Meinhardt L.W."/>
            <person name="Bailey B.A."/>
            <person name="Cohen S.P."/>
        </authorList>
    </citation>
    <scope>NUCLEOTIDE SEQUENCE [LARGE SCALE GENOMIC DNA]</scope>
    <source>
        <strain evidence="2 3">GH-12</strain>
    </source>
</reference>
<sequence length="77" mass="8233">MSSDVSNTSSTDQPQIDVISEQSQACEAAVKTGQTVNTAEKPSETPGHLVTSPLMDTSHMPQYLDKQAQLVGQLTEN</sequence>
<proteinExistence type="predicted"/>
<evidence type="ECO:0000313" key="3">
    <source>
        <dbReference type="Proteomes" id="UP001383192"/>
    </source>
</evidence>